<comment type="caution">
    <text evidence="2">The sequence shown here is derived from an EMBL/GenBank/DDBJ whole genome shotgun (WGS) entry which is preliminary data.</text>
</comment>
<feature type="region of interest" description="Disordered" evidence="1">
    <location>
        <begin position="245"/>
        <end position="298"/>
    </location>
</feature>
<feature type="region of interest" description="Disordered" evidence="1">
    <location>
        <begin position="108"/>
        <end position="168"/>
    </location>
</feature>
<reference evidence="2" key="1">
    <citation type="submission" date="2023-03" db="EMBL/GenBank/DDBJ databases">
        <title>Massive genome expansion in bonnet fungi (Mycena s.s.) driven by repeated elements and novel gene families across ecological guilds.</title>
        <authorList>
            <consortium name="Lawrence Berkeley National Laboratory"/>
            <person name="Harder C.B."/>
            <person name="Miyauchi S."/>
            <person name="Viragh M."/>
            <person name="Kuo A."/>
            <person name="Thoen E."/>
            <person name="Andreopoulos B."/>
            <person name="Lu D."/>
            <person name="Skrede I."/>
            <person name="Drula E."/>
            <person name="Henrissat B."/>
            <person name="Morin E."/>
            <person name="Kohler A."/>
            <person name="Barry K."/>
            <person name="LaButti K."/>
            <person name="Morin E."/>
            <person name="Salamov A."/>
            <person name="Lipzen A."/>
            <person name="Mereny Z."/>
            <person name="Hegedus B."/>
            <person name="Baldrian P."/>
            <person name="Stursova M."/>
            <person name="Weitz H."/>
            <person name="Taylor A."/>
            <person name="Grigoriev I.V."/>
            <person name="Nagy L.G."/>
            <person name="Martin F."/>
            <person name="Kauserud H."/>
        </authorList>
    </citation>
    <scope>NUCLEOTIDE SEQUENCE</scope>
    <source>
        <strain evidence="2">9144</strain>
    </source>
</reference>
<dbReference type="AlphaFoldDB" id="A0AAD7E5B1"/>
<organism evidence="2 3">
    <name type="scientific">Mycena pura</name>
    <dbReference type="NCBI Taxonomy" id="153505"/>
    <lineage>
        <taxon>Eukaryota</taxon>
        <taxon>Fungi</taxon>
        <taxon>Dikarya</taxon>
        <taxon>Basidiomycota</taxon>
        <taxon>Agaricomycotina</taxon>
        <taxon>Agaricomycetes</taxon>
        <taxon>Agaricomycetidae</taxon>
        <taxon>Agaricales</taxon>
        <taxon>Marasmiineae</taxon>
        <taxon>Mycenaceae</taxon>
        <taxon>Mycena</taxon>
    </lineage>
</organism>
<keyword evidence="3" id="KW-1185">Reference proteome</keyword>
<feature type="compositionally biased region" description="Pro residues" evidence="1">
    <location>
        <begin position="119"/>
        <end position="131"/>
    </location>
</feature>
<evidence type="ECO:0000256" key="1">
    <source>
        <dbReference type="SAM" id="MobiDB-lite"/>
    </source>
</evidence>
<evidence type="ECO:0000313" key="2">
    <source>
        <dbReference type="EMBL" id="KAJ7229925.1"/>
    </source>
</evidence>
<gene>
    <name evidence="2" type="ORF">GGX14DRAFT_581633</name>
</gene>
<sequence length="298" mass="33771">MLRRMITAAEEKYMGFWLNGGDERMSLLLMRLGIPGFVLHEYMPGETDVPVSSLRDFLEDSTTVTSTNPYDVIEGSTLEPVRQPTDVHGSAPLLSRDELWMSSSWFAQGPHERGAPAPAVIPPTPPAPSAPPSTFTARREPPPSKAPEEDDMSDYRSPVAPPAREETDWIQPPAIQALTPSSKAWERWNYDEDEEFFGLLGKKNKDVRGKVFFDRTLRRKIYIIGHDIPDNVWDPRNFGLPVPNRDFVSRSGNKSSKHRRSQWMYMQESPSEAMPSGTLAPLPRRSQRPEPHKPPLKR</sequence>
<feature type="compositionally biased region" description="Basic and acidic residues" evidence="1">
    <location>
        <begin position="287"/>
        <end position="298"/>
    </location>
</feature>
<evidence type="ECO:0000313" key="3">
    <source>
        <dbReference type="Proteomes" id="UP001219525"/>
    </source>
</evidence>
<name>A0AAD7E5B1_9AGAR</name>
<dbReference type="Proteomes" id="UP001219525">
    <property type="component" value="Unassembled WGS sequence"/>
</dbReference>
<proteinExistence type="predicted"/>
<protein>
    <submittedName>
        <fullName evidence="2">Uncharacterized protein</fullName>
    </submittedName>
</protein>
<accession>A0AAD7E5B1</accession>
<dbReference type="EMBL" id="JARJCW010000001">
    <property type="protein sequence ID" value="KAJ7229925.1"/>
    <property type="molecule type" value="Genomic_DNA"/>
</dbReference>